<feature type="compositionally biased region" description="Basic and acidic residues" evidence="1">
    <location>
        <begin position="650"/>
        <end position="659"/>
    </location>
</feature>
<feature type="domain" description="CBM21" evidence="2">
    <location>
        <begin position="321"/>
        <end position="451"/>
    </location>
</feature>
<dbReference type="GO" id="GO:0008157">
    <property type="term" value="F:protein phosphatase 1 binding"/>
    <property type="evidence" value="ECO:0007669"/>
    <property type="project" value="TreeGrafter"/>
</dbReference>
<feature type="compositionally biased region" description="Low complexity" evidence="1">
    <location>
        <begin position="149"/>
        <end position="162"/>
    </location>
</feature>
<dbReference type="GO" id="GO:0005979">
    <property type="term" value="P:regulation of glycogen biosynthetic process"/>
    <property type="evidence" value="ECO:0007669"/>
    <property type="project" value="TreeGrafter"/>
</dbReference>
<evidence type="ECO:0000313" key="4">
    <source>
        <dbReference type="Proteomes" id="UP001165120"/>
    </source>
</evidence>
<feature type="compositionally biased region" description="Low complexity" evidence="1">
    <location>
        <begin position="619"/>
        <end position="628"/>
    </location>
</feature>
<dbReference type="GO" id="GO:0000164">
    <property type="term" value="C:protein phosphatase type 1 complex"/>
    <property type="evidence" value="ECO:0007669"/>
    <property type="project" value="TreeGrafter"/>
</dbReference>
<sequence>MPFVAPNRHANNPYTRSSSSESLHSIDSFEIPLPTEVSIDNILKSSDSITLTNININNNNNNNNHNNNSDSNVPLSLSFIRKPARSNSIDESKLNDDIIKQNTLSNSISPSKNILDGNNNDTTDDSENLTGYFVKRSNLHKLTDDPELNNATSTSTNNNNNYYDDDEDYSNAFHHPLVRKKSGELVKPSLKLNTYKSSASLPTTPTYKSVHFGASIDVKFFDEADKPKAISAGNSPYNSDDDDEDKDEEDGDEENDSNDDYDNDSNDELNEIDFEKFNKIFDYSIDYIENNNLQSLKKFEKLIKKFWFLDLTNFPKIIIRDEIDSETPIFLERMFMNPLNTELIGQICGKNLAYEKLITIKYTINNWNSIININANYYNDIPRILRKANYDRFVFKINLINLFYEFIKSNGNQNLKKINKIENVPLQLCVRYFTNGQEYWDNNSGSNYLINFKKLVNLKKMINLKKFKNNNNNDQNIKRHYSSKYLKKNLINNKNLELINKLHLELNNQNLKNLISTTAKDIGKDKDNKNSDNLENNDKGGDIINDSETKLTGSPIVTSSNLNISTPSPDHSYSSTYISLGSPGTPKLLNSNYNNIPNFSDLNIVNDKNSNLFEKNKINNDSNSNSTENKNKENLVSDNDNSNNANKNNRINDAKDAKSIKKITNSNDCDKQSLKSRPSINSKSYKELLDSYCFFTGPSTVSSVLDEPYDQ</sequence>
<keyword evidence="4" id="KW-1185">Reference proteome</keyword>
<feature type="region of interest" description="Disordered" evidence="1">
    <location>
        <begin position="521"/>
        <end position="547"/>
    </location>
</feature>
<evidence type="ECO:0000256" key="1">
    <source>
        <dbReference type="SAM" id="MobiDB-lite"/>
    </source>
</evidence>
<feature type="compositionally biased region" description="Low complexity" evidence="1">
    <location>
        <begin position="638"/>
        <end position="649"/>
    </location>
</feature>
<name>A0A9W6SW23_CANBO</name>
<feature type="region of interest" description="Disordered" evidence="1">
    <location>
        <begin position="107"/>
        <end position="127"/>
    </location>
</feature>
<dbReference type="GO" id="GO:2001069">
    <property type="term" value="F:glycogen binding"/>
    <property type="evidence" value="ECO:0007669"/>
    <property type="project" value="TreeGrafter"/>
</dbReference>
<gene>
    <name evidence="3" type="ORF">Cboi02_000080300</name>
</gene>
<dbReference type="InterPro" id="IPR005036">
    <property type="entry name" value="CBM21_dom"/>
</dbReference>
<dbReference type="Gene3D" id="2.60.40.2440">
    <property type="entry name" value="Carbohydrate binding type-21 domain"/>
    <property type="match status" value="1"/>
</dbReference>
<dbReference type="PANTHER" id="PTHR12307">
    <property type="entry name" value="PROTEIN PHOSPHATASE 1 REGULATORY SUBUNIT"/>
    <property type="match status" value="1"/>
</dbReference>
<proteinExistence type="predicted"/>
<dbReference type="AlphaFoldDB" id="A0A9W6SW23"/>
<dbReference type="Pfam" id="PF03370">
    <property type="entry name" value="CBM_21"/>
    <property type="match status" value="1"/>
</dbReference>
<feature type="region of interest" description="Disordered" evidence="1">
    <location>
        <begin position="1"/>
        <end position="23"/>
    </location>
</feature>
<dbReference type="Proteomes" id="UP001165120">
    <property type="component" value="Unassembled WGS sequence"/>
</dbReference>
<dbReference type="InterPro" id="IPR038175">
    <property type="entry name" value="CBM21_dom_sf"/>
</dbReference>
<feature type="region of interest" description="Disordered" evidence="1">
    <location>
        <begin position="616"/>
        <end position="678"/>
    </location>
</feature>
<protein>
    <submittedName>
        <fullName evidence="3">Unnamed protein product</fullName>
    </submittedName>
</protein>
<feature type="region of interest" description="Disordered" evidence="1">
    <location>
        <begin position="229"/>
        <end position="268"/>
    </location>
</feature>
<dbReference type="PANTHER" id="PTHR12307:SF36">
    <property type="entry name" value="GLYCOGEN-BINDING SUBUNIT 76A"/>
    <property type="match status" value="1"/>
</dbReference>
<organism evidence="3 4">
    <name type="scientific">Candida boidinii</name>
    <name type="common">Yeast</name>
    <dbReference type="NCBI Taxonomy" id="5477"/>
    <lineage>
        <taxon>Eukaryota</taxon>
        <taxon>Fungi</taxon>
        <taxon>Dikarya</taxon>
        <taxon>Ascomycota</taxon>
        <taxon>Saccharomycotina</taxon>
        <taxon>Pichiomycetes</taxon>
        <taxon>Pichiales</taxon>
        <taxon>Pichiaceae</taxon>
        <taxon>Ogataea</taxon>
        <taxon>Ogataea/Candida clade</taxon>
    </lineage>
</organism>
<feature type="region of interest" description="Disordered" evidence="1">
    <location>
        <begin position="554"/>
        <end position="573"/>
    </location>
</feature>
<dbReference type="EMBL" id="BSXN01000162">
    <property type="protein sequence ID" value="GME67379.1"/>
    <property type="molecule type" value="Genomic_DNA"/>
</dbReference>
<accession>A0A9W6SW23</accession>
<feature type="compositionally biased region" description="Polar residues" evidence="1">
    <location>
        <begin position="107"/>
        <end position="121"/>
    </location>
</feature>
<dbReference type="InterPro" id="IPR050782">
    <property type="entry name" value="PP1_regulatory_subunit_3"/>
</dbReference>
<feature type="compositionally biased region" description="Acidic residues" evidence="1">
    <location>
        <begin position="239"/>
        <end position="268"/>
    </location>
</feature>
<reference evidence="3" key="1">
    <citation type="submission" date="2023-04" db="EMBL/GenBank/DDBJ databases">
        <title>Candida boidinii NBRC 10035.</title>
        <authorList>
            <person name="Ichikawa N."/>
            <person name="Sato H."/>
            <person name="Tonouchi N."/>
        </authorList>
    </citation>
    <scope>NUCLEOTIDE SEQUENCE</scope>
    <source>
        <strain evidence="3">NBRC 10035</strain>
    </source>
</reference>
<feature type="region of interest" description="Disordered" evidence="1">
    <location>
        <begin position="143"/>
        <end position="168"/>
    </location>
</feature>
<feature type="compositionally biased region" description="Basic and acidic residues" evidence="1">
    <location>
        <begin position="521"/>
        <end position="541"/>
    </location>
</feature>
<evidence type="ECO:0000259" key="2">
    <source>
        <dbReference type="PROSITE" id="PS51159"/>
    </source>
</evidence>
<dbReference type="PROSITE" id="PS51159">
    <property type="entry name" value="CBM21"/>
    <property type="match status" value="1"/>
</dbReference>
<comment type="caution">
    <text evidence="3">The sequence shown here is derived from an EMBL/GenBank/DDBJ whole genome shotgun (WGS) entry which is preliminary data.</text>
</comment>
<evidence type="ECO:0000313" key="3">
    <source>
        <dbReference type="EMBL" id="GME67379.1"/>
    </source>
</evidence>